<organism evidence="1 2">
    <name type="scientific">Sphaerisporangium siamense</name>
    <dbReference type="NCBI Taxonomy" id="795645"/>
    <lineage>
        <taxon>Bacteria</taxon>
        <taxon>Bacillati</taxon>
        <taxon>Actinomycetota</taxon>
        <taxon>Actinomycetes</taxon>
        <taxon>Streptosporangiales</taxon>
        <taxon>Streptosporangiaceae</taxon>
        <taxon>Sphaerisporangium</taxon>
    </lineage>
</organism>
<name>A0A7W7G879_9ACTN</name>
<gene>
    <name evidence="1" type="ORF">BJ982_001526</name>
</gene>
<evidence type="ECO:0008006" key="3">
    <source>
        <dbReference type="Google" id="ProtNLM"/>
    </source>
</evidence>
<dbReference type="SUPFAM" id="SSF55961">
    <property type="entry name" value="Bet v1-like"/>
    <property type="match status" value="1"/>
</dbReference>
<sequence length="149" mass="16302">MRAPLWEFTGVIEAPPDRVAALMAVRPGPVGPDNLWLMSDSLPGGVVSGGPGRFRVSLPSLPSRAMTIEADDGFVAAQGGWWYRGEYRLEPHPEGSRLVHRVFNVARRGRWAVPMANRFFIGFEARGRTGMSGLLARVGERLGCGTRLE</sequence>
<comment type="caution">
    <text evidence="1">The sequence shown here is derived from an EMBL/GenBank/DDBJ whole genome shotgun (WGS) entry which is preliminary data.</text>
</comment>
<protein>
    <recommendedName>
        <fullName evidence="3">SRPBCC family protein</fullName>
    </recommendedName>
</protein>
<evidence type="ECO:0000313" key="1">
    <source>
        <dbReference type="EMBL" id="MBB4699982.1"/>
    </source>
</evidence>
<dbReference type="RefSeq" id="WP_184877831.1">
    <property type="nucleotide sequence ID" value="NZ_BOOV01000010.1"/>
</dbReference>
<accession>A0A7W7G879</accession>
<proteinExistence type="predicted"/>
<reference evidence="1 2" key="1">
    <citation type="submission" date="2020-08" db="EMBL/GenBank/DDBJ databases">
        <title>Sequencing the genomes of 1000 actinobacteria strains.</title>
        <authorList>
            <person name="Klenk H.-P."/>
        </authorList>
    </citation>
    <scope>NUCLEOTIDE SEQUENCE [LARGE SCALE GENOMIC DNA]</scope>
    <source>
        <strain evidence="1 2">DSM 45784</strain>
    </source>
</reference>
<dbReference type="AlphaFoldDB" id="A0A7W7G879"/>
<evidence type="ECO:0000313" key="2">
    <source>
        <dbReference type="Proteomes" id="UP000542210"/>
    </source>
</evidence>
<dbReference type="EMBL" id="JACHND010000001">
    <property type="protein sequence ID" value="MBB4699982.1"/>
    <property type="molecule type" value="Genomic_DNA"/>
</dbReference>
<dbReference type="Proteomes" id="UP000542210">
    <property type="component" value="Unassembled WGS sequence"/>
</dbReference>
<keyword evidence="2" id="KW-1185">Reference proteome</keyword>